<reference evidence="2 3" key="1">
    <citation type="submission" date="2017-09" db="EMBL/GenBank/DDBJ databases">
        <title>Large-scale bioinformatics analysis of Bacillus genomes uncovers conserved roles of natural products in bacterial physiology.</title>
        <authorList>
            <consortium name="Agbiome Team Llc"/>
            <person name="Bleich R.M."/>
            <person name="Grubbs K.J."/>
            <person name="Santa Maria K.C."/>
            <person name="Allen S.E."/>
            <person name="Farag S."/>
            <person name="Shank E.A."/>
            <person name="Bowers A."/>
        </authorList>
    </citation>
    <scope>NUCLEOTIDE SEQUENCE [LARGE SCALE GENOMIC DNA]</scope>
    <source>
        <strain evidence="2 3">AFS030179</strain>
    </source>
</reference>
<evidence type="ECO:0000259" key="1">
    <source>
        <dbReference type="Pfam" id="PF13340"/>
    </source>
</evidence>
<name>A0AB36V0L3_BACTU</name>
<protein>
    <recommendedName>
        <fullName evidence="1">Insertion element IS402-like domain-containing protein</fullName>
    </recommendedName>
</protein>
<proteinExistence type="predicted"/>
<evidence type="ECO:0000313" key="2">
    <source>
        <dbReference type="EMBL" id="PGY91313.1"/>
    </source>
</evidence>
<gene>
    <name evidence="2" type="ORF">COE48_33275</name>
</gene>
<organism evidence="2 3">
    <name type="scientific">Bacillus thuringiensis</name>
    <dbReference type="NCBI Taxonomy" id="1428"/>
    <lineage>
        <taxon>Bacteria</taxon>
        <taxon>Bacillati</taxon>
        <taxon>Bacillota</taxon>
        <taxon>Bacilli</taxon>
        <taxon>Bacillales</taxon>
        <taxon>Bacillaceae</taxon>
        <taxon>Bacillus</taxon>
        <taxon>Bacillus cereus group</taxon>
    </lineage>
</organism>
<accession>A0AB36V0L3</accession>
<feature type="domain" description="Insertion element IS402-like" evidence="1">
    <location>
        <begin position="13"/>
        <end position="77"/>
    </location>
</feature>
<dbReference type="Proteomes" id="UP000223445">
    <property type="component" value="Unassembled WGS sequence"/>
</dbReference>
<dbReference type="PANTHER" id="PTHR30007">
    <property type="entry name" value="PHP DOMAIN PROTEIN"/>
    <property type="match status" value="1"/>
</dbReference>
<comment type="caution">
    <text evidence="2">The sequence shown here is derived from an EMBL/GenBank/DDBJ whole genome shotgun (WGS) entry which is preliminary data.</text>
</comment>
<dbReference type="Pfam" id="PF13340">
    <property type="entry name" value="DUF4096"/>
    <property type="match status" value="1"/>
</dbReference>
<dbReference type="AlphaFoldDB" id="A0AB36V0L3"/>
<dbReference type="InterPro" id="IPR025161">
    <property type="entry name" value="IS402-like_dom"/>
</dbReference>
<dbReference type="PANTHER" id="PTHR30007:SF0">
    <property type="entry name" value="TRANSPOSASE"/>
    <property type="match status" value="1"/>
</dbReference>
<evidence type="ECO:0000313" key="3">
    <source>
        <dbReference type="Proteomes" id="UP000223445"/>
    </source>
</evidence>
<sequence length="98" mass="11716">MIPMIHDYTSNISREQFELIREDLESARKTTRPRTVDLYEVFCGVLYLLTTGCQWRNLPSDFPNWKTVYSYYQIWRKVDENGISLLEKVHKKIGRNIS</sequence>
<dbReference type="EMBL" id="NUPM01000127">
    <property type="protein sequence ID" value="PGY91313.1"/>
    <property type="molecule type" value="Genomic_DNA"/>
</dbReference>